<protein>
    <submittedName>
        <fullName evidence="2">EpsG family protein</fullName>
    </submittedName>
</protein>
<organism evidence="2 3">
    <name type="scientific">Pedobacter kyonggii</name>
    <dbReference type="NCBI Taxonomy" id="1926871"/>
    <lineage>
        <taxon>Bacteria</taxon>
        <taxon>Pseudomonadati</taxon>
        <taxon>Bacteroidota</taxon>
        <taxon>Sphingobacteriia</taxon>
        <taxon>Sphingobacteriales</taxon>
        <taxon>Sphingobacteriaceae</taxon>
        <taxon>Pedobacter</taxon>
    </lineage>
</organism>
<name>A0A4Q9HES6_9SPHI</name>
<keyword evidence="1" id="KW-1133">Transmembrane helix</keyword>
<feature type="transmembrane region" description="Helical" evidence="1">
    <location>
        <begin position="288"/>
        <end position="305"/>
    </location>
</feature>
<feature type="transmembrane region" description="Helical" evidence="1">
    <location>
        <begin position="92"/>
        <end position="111"/>
    </location>
</feature>
<dbReference type="OrthoDB" id="949885at2"/>
<keyword evidence="1" id="KW-0472">Membrane</keyword>
<proteinExistence type="predicted"/>
<evidence type="ECO:0000256" key="1">
    <source>
        <dbReference type="SAM" id="Phobius"/>
    </source>
</evidence>
<dbReference type="AlphaFoldDB" id="A0A4Q9HES6"/>
<dbReference type="Pfam" id="PF14897">
    <property type="entry name" value="EpsG"/>
    <property type="match status" value="1"/>
</dbReference>
<keyword evidence="1" id="KW-0812">Transmembrane</keyword>
<feature type="transmembrane region" description="Helical" evidence="1">
    <location>
        <begin position="340"/>
        <end position="362"/>
    </location>
</feature>
<feature type="transmembrane region" description="Helical" evidence="1">
    <location>
        <begin position="123"/>
        <end position="150"/>
    </location>
</feature>
<reference evidence="2 3" key="1">
    <citation type="submission" date="2019-02" db="EMBL/GenBank/DDBJ databases">
        <title>Pedobacter kyonggii whole genome sequence analysis.</title>
        <authorList>
            <person name="Dahal R.H."/>
        </authorList>
    </citation>
    <scope>NUCLEOTIDE SEQUENCE [LARGE SCALE GENOMIC DNA]</scope>
    <source>
        <strain evidence="2 3">K-4-11-1</strain>
    </source>
</reference>
<evidence type="ECO:0000313" key="2">
    <source>
        <dbReference type="EMBL" id="TBO43328.1"/>
    </source>
</evidence>
<evidence type="ECO:0000313" key="3">
    <source>
        <dbReference type="Proteomes" id="UP000291819"/>
    </source>
</evidence>
<dbReference type="Proteomes" id="UP000291819">
    <property type="component" value="Unassembled WGS sequence"/>
</dbReference>
<feature type="transmembrane region" description="Helical" evidence="1">
    <location>
        <begin position="195"/>
        <end position="226"/>
    </location>
</feature>
<sequence>MTIFIVLYLLLFLSTFFEREDVPAFRKKELLVFWVIIFTLFRGLRWETGTDWEQYYQVFLTASWDNLFSFARNSSVSMESGYVLLNVLVKTIGGNYTIFLLLTNFFVMVAYMKFSLTNSKTPIYIFVLIMFSTQFFPVRIGIAVAVILLGLCNFSQRKYKRIIAYTLVAASIHSSAFAFIPVYFFGFFKKVPTKLAVAGAVMLMIIAQLPFYNGLLVSIAGGLHVLGDEASHKFETYINYDVTKNSGAIIAFAGIVSNTIFIALLILFGDMIKKQPAYLKTTNVNYDFLFNIYFVFIMIAIAFPGNNMAGLRRLQNYFMFAFPILFATFIVYNKKRYPQYAFVYMFAFFFYVLFRSYSLFFAGHLESNFPYLSVLDNAF</sequence>
<dbReference type="InterPro" id="IPR049458">
    <property type="entry name" value="EpsG-like"/>
</dbReference>
<feature type="transmembrane region" description="Helical" evidence="1">
    <location>
        <begin position="317"/>
        <end position="333"/>
    </location>
</feature>
<keyword evidence="3" id="KW-1185">Reference proteome</keyword>
<dbReference type="EMBL" id="SIXF01000005">
    <property type="protein sequence ID" value="TBO43328.1"/>
    <property type="molecule type" value="Genomic_DNA"/>
</dbReference>
<gene>
    <name evidence="2" type="ORF">EYS08_08275</name>
</gene>
<feature type="transmembrane region" description="Helical" evidence="1">
    <location>
        <begin position="162"/>
        <end position="188"/>
    </location>
</feature>
<feature type="transmembrane region" description="Helical" evidence="1">
    <location>
        <begin position="246"/>
        <end position="268"/>
    </location>
</feature>
<comment type="caution">
    <text evidence="2">The sequence shown here is derived from an EMBL/GenBank/DDBJ whole genome shotgun (WGS) entry which is preliminary data.</text>
</comment>
<accession>A0A4Q9HES6</accession>